<dbReference type="GO" id="GO:0005737">
    <property type="term" value="C:cytoplasm"/>
    <property type="evidence" value="ECO:0007669"/>
    <property type="project" value="TreeGrafter"/>
</dbReference>
<dbReference type="InterPro" id="IPR012394">
    <property type="entry name" value="Aldehyde_DH_NAD(P)"/>
</dbReference>
<dbReference type="AlphaFoldDB" id="A0AAD7FRM9"/>
<dbReference type="PANTHER" id="PTHR43570:SF16">
    <property type="entry name" value="ALDEHYDE DEHYDROGENASE TYPE III, ISOFORM Q"/>
    <property type="match status" value="1"/>
</dbReference>
<feature type="domain" description="Aldehyde dehydrogenase" evidence="3">
    <location>
        <begin position="12"/>
        <end position="157"/>
    </location>
</feature>
<dbReference type="InterPro" id="IPR015590">
    <property type="entry name" value="Aldehyde_DH_dom"/>
</dbReference>
<protein>
    <submittedName>
        <fullName evidence="4">Aldehyde/histidinol dehydrogenase</fullName>
    </submittedName>
</protein>
<dbReference type="EMBL" id="JARKIE010000485">
    <property type="protein sequence ID" value="KAJ7633744.1"/>
    <property type="molecule type" value="Genomic_DNA"/>
</dbReference>
<comment type="similarity">
    <text evidence="1">Belongs to the aldehyde dehydrogenase family.</text>
</comment>
<keyword evidence="2" id="KW-0560">Oxidoreductase</keyword>
<sequence>SFRKGLTRLIEWRKHQLLQLARMMQDNGDAFAESLAKDLGKPRIEMYFSEIVSRSPAVRAHYGDSDNRRGSYNAVDWQKPWKPTVYKGAKGIILIIASPLKCELPSDLSLQPLLGAIAAGCCAGIKPSELAPHYAELLVDLLPKYLDSNNYRVMTGAVAESTKL</sequence>
<dbReference type="InterPro" id="IPR016162">
    <property type="entry name" value="Ald_DH_N"/>
</dbReference>
<reference evidence="4" key="1">
    <citation type="submission" date="2023-03" db="EMBL/GenBank/DDBJ databases">
        <title>Massive genome expansion in bonnet fungi (Mycena s.s.) driven by repeated elements and novel gene families across ecological guilds.</title>
        <authorList>
            <consortium name="Lawrence Berkeley National Laboratory"/>
            <person name="Harder C.B."/>
            <person name="Miyauchi S."/>
            <person name="Viragh M."/>
            <person name="Kuo A."/>
            <person name="Thoen E."/>
            <person name="Andreopoulos B."/>
            <person name="Lu D."/>
            <person name="Skrede I."/>
            <person name="Drula E."/>
            <person name="Henrissat B."/>
            <person name="Morin E."/>
            <person name="Kohler A."/>
            <person name="Barry K."/>
            <person name="LaButti K."/>
            <person name="Morin E."/>
            <person name="Salamov A."/>
            <person name="Lipzen A."/>
            <person name="Mereny Z."/>
            <person name="Hegedus B."/>
            <person name="Baldrian P."/>
            <person name="Stursova M."/>
            <person name="Weitz H."/>
            <person name="Taylor A."/>
            <person name="Grigoriev I.V."/>
            <person name="Nagy L.G."/>
            <person name="Martin F."/>
            <person name="Kauserud H."/>
        </authorList>
    </citation>
    <scope>NUCLEOTIDE SEQUENCE</scope>
    <source>
        <strain evidence="4">CBHHK067</strain>
    </source>
</reference>
<dbReference type="GO" id="GO:0006081">
    <property type="term" value="P:aldehyde metabolic process"/>
    <property type="evidence" value="ECO:0007669"/>
    <property type="project" value="InterPro"/>
</dbReference>
<evidence type="ECO:0000313" key="5">
    <source>
        <dbReference type="Proteomes" id="UP001221757"/>
    </source>
</evidence>
<proteinExistence type="inferred from homology"/>
<dbReference type="Proteomes" id="UP001221757">
    <property type="component" value="Unassembled WGS sequence"/>
</dbReference>
<evidence type="ECO:0000256" key="2">
    <source>
        <dbReference type="ARBA" id="ARBA00023002"/>
    </source>
</evidence>
<feature type="non-terminal residue" evidence="4">
    <location>
        <position position="164"/>
    </location>
</feature>
<feature type="non-terminal residue" evidence="4">
    <location>
        <position position="1"/>
    </location>
</feature>
<accession>A0AAD7FRM9</accession>
<dbReference type="GO" id="GO:0004029">
    <property type="term" value="F:aldehyde dehydrogenase (NAD+) activity"/>
    <property type="evidence" value="ECO:0007669"/>
    <property type="project" value="TreeGrafter"/>
</dbReference>
<evidence type="ECO:0000259" key="3">
    <source>
        <dbReference type="Pfam" id="PF00171"/>
    </source>
</evidence>
<organism evidence="4 5">
    <name type="scientific">Mycena rosella</name>
    <name type="common">Pink bonnet</name>
    <name type="synonym">Agaricus rosellus</name>
    <dbReference type="NCBI Taxonomy" id="1033263"/>
    <lineage>
        <taxon>Eukaryota</taxon>
        <taxon>Fungi</taxon>
        <taxon>Dikarya</taxon>
        <taxon>Basidiomycota</taxon>
        <taxon>Agaricomycotina</taxon>
        <taxon>Agaricomycetes</taxon>
        <taxon>Agaricomycetidae</taxon>
        <taxon>Agaricales</taxon>
        <taxon>Marasmiineae</taxon>
        <taxon>Mycenaceae</taxon>
        <taxon>Mycena</taxon>
    </lineage>
</organism>
<keyword evidence="5" id="KW-1185">Reference proteome</keyword>
<dbReference type="Pfam" id="PF00171">
    <property type="entry name" value="Aldedh"/>
    <property type="match status" value="1"/>
</dbReference>
<dbReference type="InterPro" id="IPR016161">
    <property type="entry name" value="Ald_DH/histidinol_DH"/>
</dbReference>
<dbReference type="PANTHER" id="PTHR43570">
    <property type="entry name" value="ALDEHYDE DEHYDROGENASE"/>
    <property type="match status" value="1"/>
</dbReference>
<name>A0AAD7FRM9_MYCRO</name>
<dbReference type="SUPFAM" id="SSF53720">
    <property type="entry name" value="ALDH-like"/>
    <property type="match status" value="1"/>
</dbReference>
<evidence type="ECO:0000313" key="4">
    <source>
        <dbReference type="EMBL" id="KAJ7633744.1"/>
    </source>
</evidence>
<dbReference type="Gene3D" id="3.40.605.10">
    <property type="entry name" value="Aldehyde Dehydrogenase, Chain A, domain 1"/>
    <property type="match status" value="1"/>
</dbReference>
<comment type="caution">
    <text evidence="4">The sequence shown here is derived from an EMBL/GenBank/DDBJ whole genome shotgun (WGS) entry which is preliminary data.</text>
</comment>
<evidence type="ECO:0000256" key="1">
    <source>
        <dbReference type="ARBA" id="ARBA00009986"/>
    </source>
</evidence>
<gene>
    <name evidence="4" type="ORF">B0H17DRAFT_852856</name>
</gene>